<evidence type="ECO:0000313" key="2">
    <source>
        <dbReference type="Proteomes" id="UP000828390"/>
    </source>
</evidence>
<keyword evidence="2" id="KW-1185">Reference proteome</keyword>
<accession>A0A9D4GUZ9</accession>
<sequence length="52" mass="5807">MRVRYGLILEAFCRGSGNFLKTLIKQVEAVDKLTKLTNVLKASGKDVRLAQI</sequence>
<name>A0A9D4GUZ9_DREPO</name>
<gene>
    <name evidence="1" type="ORF">DPMN_126037</name>
</gene>
<reference evidence="1" key="1">
    <citation type="journal article" date="2019" name="bioRxiv">
        <title>The Genome of the Zebra Mussel, Dreissena polymorpha: A Resource for Invasive Species Research.</title>
        <authorList>
            <person name="McCartney M.A."/>
            <person name="Auch B."/>
            <person name="Kono T."/>
            <person name="Mallez S."/>
            <person name="Zhang Y."/>
            <person name="Obille A."/>
            <person name="Becker A."/>
            <person name="Abrahante J.E."/>
            <person name="Garbe J."/>
            <person name="Badalamenti J.P."/>
            <person name="Herman A."/>
            <person name="Mangelson H."/>
            <person name="Liachko I."/>
            <person name="Sullivan S."/>
            <person name="Sone E.D."/>
            <person name="Koren S."/>
            <person name="Silverstein K.A.T."/>
            <person name="Beckman K.B."/>
            <person name="Gohl D.M."/>
        </authorList>
    </citation>
    <scope>NUCLEOTIDE SEQUENCE</scope>
    <source>
        <strain evidence="1">Duluth1</strain>
        <tissue evidence="1">Whole animal</tissue>
    </source>
</reference>
<evidence type="ECO:0000313" key="1">
    <source>
        <dbReference type="EMBL" id="KAH3824206.1"/>
    </source>
</evidence>
<dbReference type="Proteomes" id="UP000828390">
    <property type="component" value="Unassembled WGS sequence"/>
</dbReference>
<dbReference type="EMBL" id="JAIWYP010000005">
    <property type="protein sequence ID" value="KAH3824206.1"/>
    <property type="molecule type" value="Genomic_DNA"/>
</dbReference>
<protein>
    <submittedName>
        <fullName evidence="1">Uncharacterized protein</fullName>
    </submittedName>
</protein>
<reference evidence="1" key="2">
    <citation type="submission" date="2020-11" db="EMBL/GenBank/DDBJ databases">
        <authorList>
            <person name="McCartney M.A."/>
            <person name="Auch B."/>
            <person name="Kono T."/>
            <person name="Mallez S."/>
            <person name="Becker A."/>
            <person name="Gohl D.M."/>
            <person name="Silverstein K.A.T."/>
            <person name="Koren S."/>
            <person name="Bechman K.B."/>
            <person name="Herman A."/>
            <person name="Abrahante J.E."/>
            <person name="Garbe J."/>
        </authorList>
    </citation>
    <scope>NUCLEOTIDE SEQUENCE</scope>
    <source>
        <strain evidence="1">Duluth1</strain>
        <tissue evidence="1">Whole animal</tissue>
    </source>
</reference>
<proteinExistence type="predicted"/>
<dbReference type="AlphaFoldDB" id="A0A9D4GUZ9"/>
<organism evidence="1 2">
    <name type="scientific">Dreissena polymorpha</name>
    <name type="common">Zebra mussel</name>
    <name type="synonym">Mytilus polymorpha</name>
    <dbReference type="NCBI Taxonomy" id="45954"/>
    <lineage>
        <taxon>Eukaryota</taxon>
        <taxon>Metazoa</taxon>
        <taxon>Spiralia</taxon>
        <taxon>Lophotrochozoa</taxon>
        <taxon>Mollusca</taxon>
        <taxon>Bivalvia</taxon>
        <taxon>Autobranchia</taxon>
        <taxon>Heteroconchia</taxon>
        <taxon>Euheterodonta</taxon>
        <taxon>Imparidentia</taxon>
        <taxon>Neoheterodontei</taxon>
        <taxon>Myida</taxon>
        <taxon>Dreissenoidea</taxon>
        <taxon>Dreissenidae</taxon>
        <taxon>Dreissena</taxon>
    </lineage>
</organism>
<comment type="caution">
    <text evidence="1">The sequence shown here is derived from an EMBL/GenBank/DDBJ whole genome shotgun (WGS) entry which is preliminary data.</text>
</comment>